<comment type="subcellular location">
    <subcellularLocation>
        <location evidence="1">Nucleus</location>
    </subcellularLocation>
</comment>
<dbReference type="InterPro" id="IPR003619">
    <property type="entry name" value="MAD_homology1_Dwarfin-type"/>
</dbReference>
<evidence type="ECO:0000259" key="6">
    <source>
        <dbReference type="PROSITE" id="PS51075"/>
    </source>
</evidence>
<protein>
    <recommendedName>
        <fullName evidence="6">MH1 domain-containing protein</fullName>
    </recommendedName>
</protein>
<evidence type="ECO:0000256" key="4">
    <source>
        <dbReference type="ARBA" id="ARBA00023242"/>
    </source>
</evidence>
<evidence type="ECO:0000313" key="8">
    <source>
        <dbReference type="Proteomes" id="UP001608902"/>
    </source>
</evidence>
<evidence type="ECO:0000256" key="3">
    <source>
        <dbReference type="ARBA" id="ARBA00023163"/>
    </source>
</evidence>
<feature type="region of interest" description="Disordered" evidence="5">
    <location>
        <begin position="206"/>
        <end position="235"/>
    </location>
</feature>
<reference evidence="7 8" key="1">
    <citation type="submission" date="2024-08" db="EMBL/GenBank/DDBJ databases">
        <title>Gnathostoma spinigerum genome.</title>
        <authorList>
            <person name="Gonzalez-Bertolin B."/>
            <person name="Monzon S."/>
            <person name="Zaballos A."/>
            <person name="Jimenez P."/>
            <person name="Dekumyoy P."/>
            <person name="Varona S."/>
            <person name="Cuesta I."/>
            <person name="Sumanam S."/>
            <person name="Adisakwattana P."/>
            <person name="Gasser R.B."/>
            <person name="Hernandez-Gonzalez A."/>
            <person name="Young N.D."/>
            <person name="Perteguer M.J."/>
        </authorList>
    </citation>
    <scope>NUCLEOTIDE SEQUENCE [LARGE SCALE GENOMIC DNA]</scope>
    <source>
        <strain evidence="7">AL3</strain>
        <tissue evidence="7">Liver</tissue>
    </source>
</reference>
<keyword evidence="8" id="KW-1185">Reference proteome</keyword>
<dbReference type="PANTHER" id="PTHR13703">
    <property type="entry name" value="SMAD"/>
    <property type="match status" value="1"/>
</dbReference>
<evidence type="ECO:0000256" key="2">
    <source>
        <dbReference type="ARBA" id="ARBA00023015"/>
    </source>
</evidence>
<accession>A0ABD6EWT1</accession>
<name>A0ABD6EWT1_9BILA</name>
<feature type="domain" description="MH1" evidence="6">
    <location>
        <begin position="12"/>
        <end position="143"/>
    </location>
</feature>
<keyword evidence="4" id="KW-0539">Nucleus</keyword>
<gene>
    <name evidence="7" type="ORF">AB6A40_010937</name>
</gene>
<dbReference type="GO" id="GO:0051239">
    <property type="term" value="P:regulation of multicellular organismal process"/>
    <property type="evidence" value="ECO:0007669"/>
    <property type="project" value="UniProtKB-ARBA"/>
</dbReference>
<evidence type="ECO:0000313" key="7">
    <source>
        <dbReference type="EMBL" id="MFH4984228.1"/>
    </source>
</evidence>
<sequence length="278" mass="30705">MKALFDNGTTNPSVRRLVDLLKNKPMNEDNGSSDDQWSEKAVKSLVKKLKKSKPIDELVKAISTEDPFTDCVCIPRSLDGRLQVSQRKCLPHVIYCRMWRYPDITSTHQLKSVAHCRFPFGKKLEQVCINPYHYEKVENPSLPAILIPKNSNQYGTSTTGNAGTSNGICNIGDLSAALRTVNPVMDREEMTSRGIPNRTLSMGDIESLSPALSSPSLSSSVSANSPRQQPPTSVGVCYPTTTSFVDSVDNSPLYPANTEGNPKYCTNKLHKLCIFAFF</sequence>
<dbReference type="InterPro" id="IPR013019">
    <property type="entry name" value="MAD_homology_MH1"/>
</dbReference>
<dbReference type="GO" id="GO:0005634">
    <property type="term" value="C:nucleus"/>
    <property type="evidence" value="ECO:0007669"/>
    <property type="project" value="UniProtKB-SubCell"/>
</dbReference>
<keyword evidence="2" id="KW-0805">Transcription regulation</keyword>
<evidence type="ECO:0000256" key="5">
    <source>
        <dbReference type="SAM" id="MobiDB-lite"/>
    </source>
</evidence>
<comment type="caution">
    <text evidence="7">The sequence shown here is derived from an EMBL/GenBank/DDBJ whole genome shotgun (WGS) entry which is preliminary data.</text>
</comment>
<dbReference type="SMART" id="SM00523">
    <property type="entry name" value="DWA"/>
    <property type="match status" value="1"/>
</dbReference>
<organism evidence="7 8">
    <name type="scientific">Gnathostoma spinigerum</name>
    <dbReference type="NCBI Taxonomy" id="75299"/>
    <lineage>
        <taxon>Eukaryota</taxon>
        <taxon>Metazoa</taxon>
        <taxon>Ecdysozoa</taxon>
        <taxon>Nematoda</taxon>
        <taxon>Chromadorea</taxon>
        <taxon>Rhabditida</taxon>
        <taxon>Spirurina</taxon>
        <taxon>Gnathostomatomorpha</taxon>
        <taxon>Gnathostomatoidea</taxon>
        <taxon>Gnathostomatidae</taxon>
        <taxon>Gnathostoma</taxon>
    </lineage>
</organism>
<dbReference type="AlphaFoldDB" id="A0ABD6EWT1"/>
<dbReference type="SUPFAM" id="SSF56366">
    <property type="entry name" value="SMAD MH1 domain"/>
    <property type="match status" value="1"/>
</dbReference>
<dbReference type="Gene3D" id="3.90.520.10">
    <property type="entry name" value="SMAD MH1 domain"/>
    <property type="match status" value="1"/>
</dbReference>
<proteinExistence type="predicted"/>
<dbReference type="PROSITE" id="PS51075">
    <property type="entry name" value="MH1"/>
    <property type="match status" value="1"/>
</dbReference>
<evidence type="ECO:0000256" key="1">
    <source>
        <dbReference type="ARBA" id="ARBA00004123"/>
    </source>
</evidence>
<dbReference type="InterPro" id="IPR013790">
    <property type="entry name" value="Dwarfin"/>
</dbReference>
<keyword evidence="3" id="KW-0804">Transcription</keyword>
<dbReference type="EMBL" id="JBGFUD010015943">
    <property type="protein sequence ID" value="MFH4984228.1"/>
    <property type="molecule type" value="Genomic_DNA"/>
</dbReference>
<dbReference type="Pfam" id="PF03165">
    <property type="entry name" value="MH1"/>
    <property type="match status" value="1"/>
</dbReference>
<dbReference type="PANTHER" id="PTHR13703:SF25">
    <property type="entry name" value="MOTHERS AGAINST DECAPENTAPLEGIC HOMOLOG"/>
    <property type="match status" value="1"/>
</dbReference>
<dbReference type="InterPro" id="IPR036578">
    <property type="entry name" value="SMAD_MH1_sf"/>
</dbReference>
<dbReference type="Proteomes" id="UP001608902">
    <property type="component" value="Unassembled WGS sequence"/>
</dbReference>
<feature type="compositionally biased region" description="Low complexity" evidence="5">
    <location>
        <begin position="207"/>
        <end position="226"/>
    </location>
</feature>